<feature type="transmembrane region" description="Helical" evidence="10">
    <location>
        <begin position="137"/>
        <end position="158"/>
    </location>
</feature>
<protein>
    <recommendedName>
        <fullName evidence="10">Fluoride-specific ion channel FluC</fullName>
    </recommendedName>
</protein>
<gene>
    <name evidence="10" type="primary">fluC</name>
    <name evidence="10" type="synonym">crcB</name>
    <name evidence="12" type="ORF">ACFO3J_01215</name>
</gene>
<evidence type="ECO:0000256" key="1">
    <source>
        <dbReference type="ARBA" id="ARBA00004651"/>
    </source>
</evidence>
<dbReference type="PANTHER" id="PTHR28259:SF1">
    <property type="entry name" value="FLUORIDE EXPORT PROTEIN 1-RELATED"/>
    <property type="match status" value="1"/>
</dbReference>
<evidence type="ECO:0000313" key="12">
    <source>
        <dbReference type="EMBL" id="MFC4030086.1"/>
    </source>
</evidence>
<feature type="transmembrane region" description="Helical" evidence="10">
    <location>
        <begin position="78"/>
        <end position="96"/>
    </location>
</feature>
<feature type="transmembrane region" description="Helical" evidence="10">
    <location>
        <begin position="108"/>
        <end position="125"/>
    </location>
</feature>
<evidence type="ECO:0000313" key="13">
    <source>
        <dbReference type="Proteomes" id="UP001595765"/>
    </source>
</evidence>
<evidence type="ECO:0000256" key="4">
    <source>
        <dbReference type="ARBA" id="ARBA00022989"/>
    </source>
</evidence>
<evidence type="ECO:0000256" key="8">
    <source>
        <dbReference type="ARBA" id="ARBA00035585"/>
    </source>
</evidence>
<comment type="function">
    <text evidence="9 10">Fluoride-specific ion channel. Important for reducing fluoride concentration in the cell, thus reducing its toxicity.</text>
</comment>
<keyword evidence="5 10" id="KW-0472">Membrane</keyword>
<comment type="activity regulation">
    <text evidence="10">Na(+) is not transported, but it plays an essential structural role and its presence is essential for fluoride channel function.</text>
</comment>
<feature type="binding site" evidence="10">
    <location>
        <position position="118"/>
    </location>
    <ligand>
        <name>Na(+)</name>
        <dbReference type="ChEBI" id="CHEBI:29101"/>
        <note>structural</note>
    </ligand>
</feature>
<comment type="similarity">
    <text evidence="7 10">Belongs to the fluoride channel Fluc/FEX (TC 1.A.43) family.</text>
</comment>
<keyword evidence="3 10" id="KW-0812">Transmembrane</keyword>
<keyword evidence="10" id="KW-0813">Transport</keyword>
<organism evidence="12 13">
    <name type="scientific">Streptomyces polygonati</name>
    <dbReference type="NCBI Taxonomy" id="1617087"/>
    <lineage>
        <taxon>Bacteria</taxon>
        <taxon>Bacillati</taxon>
        <taxon>Actinomycetota</taxon>
        <taxon>Actinomycetes</taxon>
        <taxon>Kitasatosporales</taxon>
        <taxon>Streptomycetaceae</taxon>
        <taxon>Streptomyces</taxon>
    </lineage>
</organism>
<feature type="transmembrane region" description="Helical" evidence="10">
    <location>
        <begin position="44"/>
        <end position="66"/>
    </location>
</feature>
<dbReference type="EMBL" id="JBHSBB010000001">
    <property type="protein sequence ID" value="MFC4030086.1"/>
    <property type="molecule type" value="Genomic_DNA"/>
</dbReference>
<dbReference type="InterPro" id="IPR003691">
    <property type="entry name" value="FluC"/>
</dbReference>
<accession>A0ABV8HGV0</accession>
<evidence type="ECO:0000256" key="9">
    <source>
        <dbReference type="ARBA" id="ARBA00049940"/>
    </source>
</evidence>
<name>A0ABV8HGV0_9ACTN</name>
<keyword evidence="2 10" id="KW-1003">Cell membrane</keyword>
<keyword evidence="13" id="KW-1185">Reference proteome</keyword>
<dbReference type="PANTHER" id="PTHR28259">
    <property type="entry name" value="FLUORIDE EXPORT PROTEIN 1-RELATED"/>
    <property type="match status" value="1"/>
</dbReference>
<evidence type="ECO:0000256" key="2">
    <source>
        <dbReference type="ARBA" id="ARBA00022475"/>
    </source>
</evidence>
<keyword evidence="10" id="KW-0479">Metal-binding</keyword>
<evidence type="ECO:0000256" key="11">
    <source>
        <dbReference type="SAM" id="MobiDB-lite"/>
    </source>
</evidence>
<evidence type="ECO:0000256" key="10">
    <source>
        <dbReference type="HAMAP-Rule" id="MF_00454"/>
    </source>
</evidence>
<keyword evidence="4 10" id="KW-1133">Transmembrane helix</keyword>
<comment type="subcellular location">
    <subcellularLocation>
        <location evidence="1 10">Cell membrane</location>
        <topology evidence="1 10">Multi-pass membrane protein</topology>
    </subcellularLocation>
</comment>
<evidence type="ECO:0000256" key="3">
    <source>
        <dbReference type="ARBA" id="ARBA00022692"/>
    </source>
</evidence>
<comment type="catalytic activity">
    <reaction evidence="8">
        <text>fluoride(in) = fluoride(out)</text>
        <dbReference type="Rhea" id="RHEA:76159"/>
        <dbReference type="ChEBI" id="CHEBI:17051"/>
    </reaction>
    <physiologicalReaction direction="left-to-right" evidence="8">
        <dbReference type="Rhea" id="RHEA:76160"/>
    </physiologicalReaction>
</comment>
<dbReference type="HAMAP" id="MF_00454">
    <property type="entry name" value="FluC"/>
    <property type="match status" value="1"/>
</dbReference>
<dbReference type="Proteomes" id="UP001595765">
    <property type="component" value="Unassembled WGS sequence"/>
</dbReference>
<keyword evidence="10" id="KW-0915">Sodium</keyword>
<sequence length="176" mass="18661">MAFDDAAPDPRPAGWEAEPADPDTAIDAWPPRPGRGPRREQGEILAAIAAGGVIGAAARYGATLIWPTGAGAFPWTTFWINVIGCAAMGVLMVLITERFTAHPLTRPFLGTGVLGGFTTFSTATLDTRRLLESHHPGTALVYLAGTFAAAMLAIWTTSTLTRRITMPRITDEGSRA</sequence>
<feature type="binding site" evidence="10">
    <location>
        <position position="115"/>
    </location>
    <ligand>
        <name>Na(+)</name>
        <dbReference type="ChEBI" id="CHEBI:29101"/>
        <note>structural</note>
    </ligand>
</feature>
<keyword evidence="10" id="KW-0406">Ion transport</keyword>
<evidence type="ECO:0000256" key="7">
    <source>
        <dbReference type="ARBA" id="ARBA00035120"/>
    </source>
</evidence>
<evidence type="ECO:0000256" key="6">
    <source>
        <dbReference type="ARBA" id="ARBA00023303"/>
    </source>
</evidence>
<reference evidence="13" key="1">
    <citation type="journal article" date="2019" name="Int. J. Syst. Evol. Microbiol.">
        <title>The Global Catalogue of Microorganisms (GCM) 10K type strain sequencing project: providing services to taxonomists for standard genome sequencing and annotation.</title>
        <authorList>
            <consortium name="The Broad Institute Genomics Platform"/>
            <consortium name="The Broad Institute Genome Sequencing Center for Infectious Disease"/>
            <person name="Wu L."/>
            <person name="Ma J."/>
        </authorList>
    </citation>
    <scope>NUCLEOTIDE SEQUENCE [LARGE SCALE GENOMIC DNA]</scope>
    <source>
        <strain evidence="13">CGMCC 4.7237</strain>
    </source>
</reference>
<dbReference type="RefSeq" id="WP_386424983.1">
    <property type="nucleotide sequence ID" value="NZ_JBHSBB010000001.1"/>
</dbReference>
<feature type="region of interest" description="Disordered" evidence="11">
    <location>
        <begin position="1"/>
        <end position="39"/>
    </location>
</feature>
<comment type="caution">
    <text evidence="12">The sequence shown here is derived from an EMBL/GenBank/DDBJ whole genome shotgun (WGS) entry which is preliminary data.</text>
</comment>
<proteinExistence type="inferred from homology"/>
<keyword evidence="6 10" id="KW-0407">Ion channel</keyword>
<evidence type="ECO:0000256" key="5">
    <source>
        <dbReference type="ARBA" id="ARBA00023136"/>
    </source>
</evidence>
<dbReference type="Pfam" id="PF02537">
    <property type="entry name" value="CRCB"/>
    <property type="match status" value="1"/>
</dbReference>